<evidence type="ECO:0000313" key="5">
    <source>
        <dbReference type="Proteomes" id="UP000198882"/>
    </source>
</evidence>
<name>A0A1G8YHF1_9EURY</name>
<dbReference type="RefSeq" id="WP_090305581.1">
    <property type="nucleotide sequence ID" value="NZ_FNFE01000002.1"/>
</dbReference>
<dbReference type="EMBL" id="FNFE01000002">
    <property type="protein sequence ID" value="SDK02113.1"/>
    <property type="molecule type" value="Genomic_DNA"/>
</dbReference>
<dbReference type="PANTHER" id="PTHR43129">
    <property type="entry name" value="FOSMIDOMYCIN RESISTANCE PROTEIN"/>
    <property type="match status" value="1"/>
</dbReference>
<dbReference type="InterPro" id="IPR020846">
    <property type="entry name" value="MFS_dom"/>
</dbReference>
<dbReference type="PROSITE" id="PS50850">
    <property type="entry name" value="MFS"/>
    <property type="match status" value="1"/>
</dbReference>
<feature type="transmembrane region" description="Helical" evidence="2">
    <location>
        <begin position="301"/>
        <end position="319"/>
    </location>
</feature>
<proteinExistence type="predicted"/>
<feature type="transmembrane region" description="Helical" evidence="2">
    <location>
        <begin position="173"/>
        <end position="197"/>
    </location>
</feature>
<dbReference type="AlphaFoldDB" id="A0A1G8YHF1"/>
<evidence type="ECO:0000313" key="4">
    <source>
        <dbReference type="EMBL" id="SDK02113.1"/>
    </source>
</evidence>
<feature type="transmembrane region" description="Helical" evidence="2">
    <location>
        <begin position="143"/>
        <end position="167"/>
    </location>
</feature>
<protein>
    <submittedName>
        <fullName evidence="4">Sugar phosphate permease</fullName>
    </submittedName>
</protein>
<feature type="transmembrane region" description="Helical" evidence="2">
    <location>
        <begin position="261"/>
        <end position="281"/>
    </location>
</feature>
<dbReference type="InterPro" id="IPR036259">
    <property type="entry name" value="MFS_trans_sf"/>
</dbReference>
<dbReference type="InterPro" id="IPR011701">
    <property type="entry name" value="MFS"/>
</dbReference>
<dbReference type="GO" id="GO:0022857">
    <property type="term" value="F:transmembrane transporter activity"/>
    <property type="evidence" value="ECO:0007669"/>
    <property type="project" value="InterPro"/>
</dbReference>
<dbReference type="OrthoDB" id="117970at2157"/>
<feature type="transmembrane region" description="Helical" evidence="2">
    <location>
        <begin position="351"/>
        <end position="369"/>
    </location>
</feature>
<keyword evidence="2" id="KW-1133">Transmembrane helix</keyword>
<feature type="compositionally biased region" description="Acidic residues" evidence="1">
    <location>
        <begin position="236"/>
        <end position="245"/>
    </location>
</feature>
<feature type="transmembrane region" description="Helical" evidence="2">
    <location>
        <begin position="53"/>
        <end position="73"/>
    </location>
</feature>
<feature type="transmembrane region" description="Helical" evidence="2">
    <location>
        <begin position="85"/>
        <end position="103"/>
    </location>
</feature>
<feature type="transmembrane region" description="Helical" evidence="2">
    <location>
        <begin position="417"/>
        <end position="440"/>
    </location>
</feature>
<accession>A0A1G8YHF1</accession>
<keyword evidence="5" id="KW-1185">Reference proteome</keyword>
<evidence type="ECO:0000259" key="3">
    <source>
        <dbReference type="PROSITE" id="PS50850"/>
    </source>
</evidence>
<organism evidence="4 5">
    <name type="scientific">Natronorubrum texcoconense</name>
    <dbReference type="NCBI Taxonomy" id="1095776"/>
    <lineage>
        <taxon>Archaea</taxon>
        <taxon>Methanobacteriati</taxon>
        <taxon>Methanobacteriota</taxon>
        <taxon>Stenosarchaea group</taxon>
        <taxon>Halobacteria</taxon>
        <taxon>Halobacteriales</taxon>
        <taxon>Natrialbaceae</taxon>
        <taxon>Natronorubrum</taxon>
    </lineage>
</organism>
<dbReference type="STRING" id="1095776.SAMN04515672_2162"/>
<dbReference type="Proteomes" id="UP000198882">
    <property type="component" value="Unassembled WGS sequence"/>
</dbReference>
<sequence length="448" mass="46058">MGSRTDANPRFRRGGTRYIVGAVSGAHFLSHVYLLAFPPLFPLLGAEFDLTTAQLGLLVTAIYLPTLFLQIPLGELVDRIGAKRILVGGLVVTSLGVSLSGLATGYWMLLAFAFLSGIGQSVFHPADYAFLESVTTSENQGTAFSLHTFGGFAGFAAAPVLVGGIGIRYGWQPALLAVGSLGFVYAAILLVTAAPVYRRQIREREQAASADGSGEPAEAAGSDDYGGPENERNSENEPDPDASDDDGGFVATVSQLLRPKLLVVFGFYLLSMMAIVGLQSFTTVFAVDSLGFGDASANNLLTAYLVGTAVGVIAGGPLADRLPFQPVLVVAFVAAAAGVFLAVIIPSSASFVAAAALFTCIGLAIGVALPSRDTFATTVAEAGSTGKSFGFFFTGLSLGAVISPALLGVVIDEVSVGAAFLVIVGILLVAASVIVGVSMADRRRSSGV</sequence>
<feature type="transmembrane region" description="Helical" evidence="2">
    <location>
        <begin position="389"/>
        <end position="411"/>
    </location>
</feature>
<dbReference type="Gene3D" id="1.20.1250.20">
    <property type="entry name" value="MFS general substrate transporter like domains"/>
    <property type="match status" value="2"/>
</dbReference>
<feature type="transmembrane region" description="Helical" evidence="2">
    <location>
        <begin position="326"/>
        <end position="345"/>
    </location>
</feature>
<feature type="transmembrane region" description="Helical" evidence="2">
    <location>
        <begin position="18"/>
        <end position="41"/>
    </location>
</feature>
<gene>
    <name evidence="4" type="ORF">SAMN04515672_2162</name>
</gene>
<dbReference type="GO" id="GO:0005886">
    <property type="term" value="C:plasma membrane"/>
    <property type="evidence" value="ECO:0007669"/>
    <property type="project" value="TreeGrafter"/>
</dbReference>
<evidence type="ECO:0000256" key="1">
    <source>
        <dbReference type="SAM" id="MobiDB-lite"/>
    </source>
</evidence>
<reference evidence="5" key="1">
    <citation type="submission" date="2016-10" db="EMBL/GenBank/DDBJ databases">
        <authorList>
            <person name="Varghese N."/>
            <person name="Submissions S."/>
        </authorList>
    </citation>
    <scope>NUCLEOTIDE SEQUENCE [LARGE SCALE GENOMIC DNA]</scope>
    <source>
        <strain evidence="5">B4,CECT 8067,JCM 17497</strain>
    </source>
</reference>
<dbReference type="Pfam" id="PF07690">
    <property type="entry name" value="MFS_1"/>
    <property type="match status" value="1"/>
</dbReference>
<dbReference type="PANTHER" id="PTHR43129:SF1">
    <property type="entry name" value="FOSMIDOMYCIN RESISTANCE PROTEIN"/>
    <property type="match status" value="1"/>
</dbReference>
<evidence type="ECO:0000256" key="2">
    <source>
        <dbReference type="SAM" id="Phobius"/>
    </source>
</evidence>
<feature type="domain" description="Major facilitator superfamily (MFS) profile" evidence="3">
    <location>
        <begin position="19"/>
        <end position="443"/>
    </location>
</feature>
<dbReference type="SUPFAM" id="SSF103473">
    <property type="entry name" value="MFS general substrate transporter"/>
    <property type="match status" value="1"/>
</dbReference>
<feature type="region of interest" description="Disordered" evidence="1">
    <location>
        <begin position="205"/>
        <end position="245"/>
    </location>
</feature>
<feature type="transmembrane region" description="Helical" evidence="2">
    <location>
        <begin position="109"/>
        <end position="131"/>
    </location>
</feature>
<keyword evidence="2" id="KW-0472">Membrane</keyword>
<keyword evidence="2" id="KW-0812">Transmembrane</keyword>